<reference evidence="1 2" key="1">
    <citation type="submission" date="2016-10" db="EMBL/GenBank/DDBJ databases">
        <authorList>
            <person name="de Groot N.N."/>
        </authorList>
    </citation>
    <scope>NUCLEOTIDE SEQUENCE [LARGE SCALE GENOMIC DNA]</scope>
    <source>
        <strain evidence="1 2">NE2</strain>
    </source>
</reference>
<name>A0A1I3WRB9_9HYPH</name>
<dbReference type="AlphaFoldDB" id="A0A1I3WRB9"/>
<protein>
    <submittedName>
        <fullName evidence="1">Uncharacterized protein</fullName>
    </submittedName>
</protein>
<sequence>MPLDIDLIKQTNDHIRRFRKFPEFELGAALFHKVFQNFKKPLASLALNFSLA</sequence>
<keyword evidence="2" id="KW-1185">Reference proteome</keyword>
<dbReference type="Proteomes" id="UP000198755">
    <property type="component" value="Unassembled WGS sequence"/>
</dbReference>
<gene>
    <name evidence="1" type="ORF">SAMN05444581_10261</name>
</gene>
<accession>A0A1I3WRB9</accession>
<evidence type="ECO:0000313" key="1">
    <source>
        <dbReference type="EMBL" id="SFK09729.1"/>
    </source>
</evidence>
<organism evidence="1 2">
    <name type="scientific">Methylocapsa palsarum</name>
    <dbReference type="NCBI Taxonomy" id="1612308"/>
    <lineage>
        <taxon>Bacteria</taxon>
        <taxon>Pseudomonadati</taxon>
        <taxon>Pseudomonadota</taxon>
        <taxon>Alphaproteobacteria</taxon>
        <taxon>Hyphomicrobiales</taxon>
        <taxon>Beijerinckiaceae</taxon>
        <taxon>Methylocapsa</taxon>
    </lineage>
</organism>
<evidence type="ECO:0000313" key="2">
    <source>
        <dbReference type="Proteomes" id="UP000198755"/>
    </source>
</evidence>
<dbReference type="EMBL" id="FOSN01000002">
    <property type="protein sequence ID" value="SFK09729.1"/>
    <property type="molecule type" value="Genomic_DNA"/>
</dbReference>
<proteinExistence type="predicted"/>